<proteinExistence type="inferred from homology"/>
<keyword evidence="2" id="KW-0067">ATP-binding</keyword>
<dbReference type="AlphaFoldDB" id="A0A521B8B0"/>
<keyword evidence="1" id="KW-0547">Nucleotide-binding</keyword>
<evidence type="ECO:0000259" key="4">
    <source>
        <dbReference type="SMART" id="SM00382"/>
    </source>
</evidence>
<evidence type="ECO:0000256" key="3">
    <source>
        <dbReference type="ARBA" id="ARBA00061607"/>
    </source>
</evidence>
<dbReference type="SMART" id="SM00382">
    <property type="entry name" value="AAA"/>
    <property type="match status" value="1"/>
</dbReference>
<evidence type="ECO:0000313" key="5">
    <source>
        <dbReference type="EMBL" id="SMO43251.1"/>
    </source>
</evidence>
<dbReference type="InterPro" id="IPR041628">
    <property type="entry name" value="ChlI/MoxR_AAA_lid"/>
</dbReference>
<dbReference type="PANTHER" id="PTHR42759">
    <property type="entry name" value="MOXR FAMILY PROTEIN"/>
    <property type="match status" value="1"/>
</dbReference>
<evidence type="ECO:0000256" key="1">
    <source>
        <dbReference type="ARBA" id="ARBA00022741"/>
    </source>
</evidence>
<keyword evidence="6" id="KW-1185">Reference proteome</keyword>
<reference evidence="5 6" key="1">
    <citation type="submission" date="2017-05" db="EMBL/GenBank/DDBJ databases">
        <authorList>
            <person name="Varghese N."/>
            <person name="Submissions S."/>
        </authorList>
    </citation>
    <scope>NUCLEOTIDE SEQUENCE [LARGE SCALE GENOMIC DNA]</scope>
    <source>
        <strain evidence="5 6">DSM 100094</strain>
    </source>
</reference>
<evidence type="ECO:0000313" key="6">
    <source>
        <dbReference type="Proteomes" id="UP000319014"/>
    </source>
</evidence>
<dbReference type="Pfam" id="PF07726">
    <property type="entry name" value="AAA_3"/>
    <property type="match status" value="1"/>
</dbReference>
<accession>A0A521B8B0</accession>
<name>A0A521B8B0_9RHOB</name>
<dbReference type="FunFam" id="3.40.50.300:FF:000640">
    <property type="entry name" value="MoxR family ATPase"/>
    <property type="match status" value="1"/>
</dbReference>
<dbReference type="EMBL" id="FXTK01000002">
    <property type="protein sequence ID" value="SMO43251.1"/>
    <property type="molecule type" value="Genomic_DNA"/>
</dbReference>
<sequence length="320" mass="34095">MSHLEQVDAQAVARLAAGVAQGLVGHERLAERLVIALLAGGHVLLEGPPGIAKTRAVKRLAASLSGSHARIQSTPDLLPSDLTGTQVFRADSGGFDFVPGPIFHSLVLVDEINRAPPKVQSALLEAMAENQVTTGGTTRPLPDPFMVVATQNPIEHEGTFPLPEAQMDRFLLHLSLDLPDATAERGILDLVEAEALAPVAAPMGLVTDAQIHEAKRQVAGVHLAPALKDFIVRLVMATRAGGAVHEWVEHPVSPRGTLALAAAVRARAWMAGRDHGLPEDAEELAEDALAHRLIPSWQAQGEGRTGRSLIAYALREVRPW</sequence>
<dbReference type="OrthoDB" id="9808397at2"/>
<dbReference type="CDD" id="cd00009">
    <property type="entry name" value="AAA"/>
    <property type="match status" value="1"/>
</dbReference>
<feature type="domain" description="AAA+ ATPase" evidence="4">
    <location>
        <begin position="39"/>
        <end position="180"/>
    </location>
</feature>
<dbReference type="SUPFAM" id="SSF52540">
    <property type="entry name" value="P-loop containing nucleoside triphosphate hydrolases"/>
    <property type="match status" value="1"/>
</dbReference>
<organism evidence="5 6">
    <name type="scientific">Paracoccus laeviglucosivorans</name>
    <dbReference type="NCBI Taxonomy" id="1197861"/>
    <lineage>
        <taxon>Bacteria</taxon>
        <taxon>Pseudomonadati</taxon>
        <taxon>Pseudomonadota</taxon>
        <taxon>Alphaproteobacteria</taxon>
        <taxon>Rhodobacterales</taxon>
        <taxon>Paracoccaceae</taxon>
        <taxon>Paracoccus</taxon>
    </lineage>
</organism>
<dbReference type="InterPro" id="IPR050764">
    <property type="entry name" value="CbbQ/NirQ/NorQ/GpvN"/>
</dbReference>
<dbReference type="Gene3D" id="1.10.8.80">
    <property type="entry name" value="Magnesium chelatase subunit I, C-Terminal domain"/>
    <property type="match status" value="1"/>
</dbReference>
<comment type="similarity">
    <text evidence="3">Belongs to the MoxR family.</text>
</comment>
<dbReference type="GO" id="GO:0005524">
    <property type="term" value="F:ATP binding"/>
    <property type="evidence" value="ECO:0007669"/>
    <property type="project" value="UniProtKB-KW"/>
</dbReference>
<dbReference type="PIRSF" id="PIRSF002849">
    <property type="entry name" value="AAA_ATPase_chaperone_MoxR_prd"/>
    <property type="match status" value="1"/>
</dbReference>
<dbReference type="InterPro" id="IPR003593">
    <property type="entry name" value="AAA+_ATPase"/>
</dbReference>
<gene>
    <name evidence="5" type="ORF">SAMN06265221_102156</name>
</gene>
<protein>
    <submittedName>
        <fullName evidence="5">MoxR-like ATPase</fullName>
    </submittedName>
</protein>
<dbReference type="PANTHER" id="PTHR42759:SF1">
    <property type="entry name" value="MAGNESIUM-CHELATASE SUBUNIT CHLD"/>
    <property type="match status" value="1"/>
</dbReference>
<dbReference type="InterPro" id="IPR027417">
    <property type="entry name" value="P-loop_NTPase"/>
</dbReference>
<dbReference type="Pfam" id="PF17863">
    <property type="entry name" value="AAA_lid_2"/>
    <property type="match status" value="1"/>
</dbReference>
<dbReference type="RefSeq" id="WP_142661699.1">
    <property type="nucleotide sequence ID" value="NZ_FXTK01000002.1"/>
</dbReference>
<dbReference type="InterPro" id="IPR011703">
    <property type="entry name" value="ATPase_AAA-3"/>
</dbReference>
<dbReference type="Proteomes" id="UP000319014">
    <property type="component" value="Unassembled WGS sequence"/>
</dbReference>
<dbReference type="GO" id="GO:0016887">
    <property type="term" value="F:ATP hydrolysis activity"/>
    <property type="evidence" value="ECO:0007669"/>
    <property type="project" value="InterPro"/>
</dbReference>
<dbReference type="Gene3D" id="3.40.50.300">
    <property type="entry name" value="P-loop containing nucleotide triphosphate hydrolases"/>
    <property type="match status" value="1"/>
</dbReference>
<evidence type="ECO:0000256" key="2">
    <source>
        <dbReference type="ARBA" id="ARBA00022840"/>
    </source>
</evidence>